<accession>A0A318E2S8</accession>
<dbReference type="Proteomes" id="UP000248330">
    <property type="component" value="Unassembled WGS sequence"/>
</dbReference>
<dbReference type="OrthoDB" id="7000272at2"/>
<organism evidence="1 2">
    <name type="scientific">Sinimarinibacterium flocculans</name>
    <dbReference type="NCBI Taxonomy" id="985250"/>
    <lineage>
        <taxon>Bacteria</taxon>
        <taxon>Pseudomonadati</taxon>
        <taxon>Pseudomonadota</taxon>
        <taxon>Gammaproteobacteria</taxon>
        <taxon>Nevskiales</taxon>
        <taxon>Nevskiaceae</taxon>
        <taxon>Sinimarinibacterium</taxon>
    </lineage>
</organism>
<dbReference type="Pfam" id="PF06980">
    <property type="entry name" value="DUF1302"/>
    <property type="match status" value="1"/>
</dbReference>
<evidence type="ECO:0000313" key="1">
    <source>
        <dbReference type="EMBL" id="PXV65295.1"/>
    </source>
</evidence>
<keyword evidence="2" id="KW-1185">Reference proteome</keyword>
<comment type="caution">
    <text evidence="1">The sequence shown here is derived from an EMBL/GenBank/DDBJ whole genome shotgun (WGS) entry which is preliminary data.</text>
</comment>
<dbReference type="AlphaFoldDB" id="A0A318E2S8"/>
<proteinExistence type="predicted"/>
<dbReference type="EMBL" id="QICN01000010">
    <property type="protein sequence ID" value="PXV65295.1"/>
    <property type="molecule type" value="Genomic_DNA"/>
</dbReference>
<dbReference type="InterPro" id="IPR010727">
    <property type="entry name" value="DUF1302"/>
</dbReference>
<evidence type="ECO:0000313" key="2">
    <source>
        <dbReference type="Proteomes" id="UP000248330"/>
    </source>
</evidence>
<gene>
    <name evidence="1" type="ORF">C8D93_110113</name>
</gene>
<sequence length="652" mass="69685">MTQHRSWGRPLTAACVLAAWPLGAAPMSLSMGGIEGRLDTSVSLGATFRMADPDAASIGISNGGLARTANEDDGNLGFARGDVAYAVAKATHDLELRRGDFGVFTRFSYFFDAAADEADRREARFDAAGLPTRNREAETYELGSRGRDKLATHIDLLDLFAFGRFDVGGRNLSVRFGNQVVSWGESTFIGNGINAINPIDVARFRAPGAEIREALKPIPMLWTSLQLTSTLSAEAVWMTSFNRTEIDPRGAFFSTNDTVSTDGDKVFVSFGRRKDDNSAITSPLEDPAASVWLPRDRDDTPDDGTDQYGLALRWFANLFGGTEFGFYYLNYHSRTPLLSVVQGSNASPGSSGTNALNGALPRCSENATVSGCRASYFVEYPEGIDLYGISFNSSGPFGIAIQGEYSFRPNQPVQISGPELVMASLGVSNSVTGQGFVAIDESTQVPEAILTPPGTVITGYERVDVHQLQATLTKAFGPQLGAQQFITLAEIGVTRQDLPDDQFFAGPGVALPAPGSGLPIPGVRPDGAAAGGSIQTEGFATRSSWGYRLVSSLTYENVLGPASLSPRLVFAHDVNGVSSTFNQDTKSLTVGIGMNYLQRWQADLSYTSFFGGRTYAGTDLIPAPAGQTQDYATSANPNGDRDFLAVSLSYAF</sequence>
<dbReference type="RefSeq" id="WP_110266330.1">
    <property type="nucleotide sequence ID" value="NZ_CAKZQT010000018.1"/>
</dbReference>
<protein>
    <submittedName>
        <fullName evidence="1">Uncharacterized protein DUF1302</fullName>
    </submittedName>
</protein>
<reference evidence="1 2" key="1">
    <citation type="submission" date="2018-04" db="EMBL/GenBank/DDBJ databases">
        <title>Genomic Encyclopedia of Type Strains, Phase IV (KMG-IV): sequencing the most valuable type-strain genomes for metagenomic binning, comparative biology and taxonomic classification.</title>
        <authorList>
            <person name="Goeker M."/>
        </authorList>
    </citation>
    <scope>NUCLEOTIDE SEQUENCE [LARGE SCALE GENOMIC DNA]</scope>
    <source>
        <strain evidence="1 2">DSM 104150</strain>
    </source>
</reference>
<name>A0A318E2S8_9GAMM</name>